<dbReference type="Gene3D" id="1.20.1740.10">
    <property type="entry name" value="Amino acid/polyamine transporter I"/>
    <property type="match status" value="1"/>
</dbReference>
<feature type="transmembrane region" description="Helical" evidence="5">
    <location>
        <begin position="253"/>
        <end position="275"/>
    </location>
</feature>
<feature type="transmembrane region" description="Helical" evidence="5">
    <location>
        <begin position="29"/>
        <end position="49"/>
    </location>
</feature>
<evidence type="ECO:0000256" key="4">
    <source>
        <dbReference type="ARBA" id="ARBA00023136"/>
    </source>
</evidence>
<feature type="transmembrane region" description="Helical" evidence="5">
    <location>
        <begin position="406"/>
        <end position="432"/>
    </location>
</feature>
<dbReference type="InterPro" id="IPR002293">
    <property type="entry name" value="AA/rel_permease1"/>
</dbReference>
<feature type="transmembrane region" description="Helical" evidence="5">
    <location>
        <begin position="61"/>
        <end position="83"/>
    </location>
</feature>
<keyword evidence="7" id="KW-1185">Reference proteome</keyword>
<keyword evidence="4 5" id="KW-0472">Membrane</keyword>
<feature type="transmembrane region" description="Helical" evidence="5">
    <location>
        <begin position="438"/>
        <end position="463"/>
    </location>
</feature>
<dbReference type="EMBL" id="JWZT01004020">
    <property type="protein sequence ID" value="KII65074.1"/>
    <property type="molecule type" value="Genomic_DNA"/>
</dbReference>
<accession>A0A0C2IIA7</accession>
<dbReference type="PANTHER" id="PTHR11785:SF512">
    <property type="entry name" value="SOBREMESA, ISOFORM B"/>
    <property type="match status" value="1"/>
</dbReference>
<comment type="subcellular location">
    <subcellularLocation>
        <location evidence="1">Membrane</location>
        <topology evidence="1">Multi-pass membrane protein</topology>
    </subcellularLocation>
</comment>
<organism evidence="6 7">
    <name type="scientific">Thelohanellus kitauei</name>
    <name type="common">Myxosporean</name>
    <dbReference type="NCBI Taxonomy" id="669202"/>
    <lineage>
        <taxon>Eukaryota</taxon>
        <taxon>Metazoa</taxon>
        <taxon>Cnidaria</taxon>
        <taxon>Myxozoa</taxon>
        <taxon>Myxosporea</taxon>
        <taxon>Bivalvulida</taxon>
        <taxon>Platysporina</taxon>
        <taxon>Myxobolidae</taxon>
        <taxon>Thelohanellus</taxon>
    </lineage>
</organism>
<gene>
    <name evidence="6" type="ORF">RF11_05653</name>
</gene>
<keyword evidence="3 5" id="KW-1133">Transmembrane helix</keyword>
<evidence type="ECO:0000313" key="7">
    <source>
        <dbReference type="Proteomes" id="UP000031668"/>
    </source>
</evidence>
<feature type="transmembrane region" description="Helical" evidence="5">
    <location>
        <begin position="112"/>
        <end position="136"/>
    </location>
</feature>
<dbReference type="OMA" id="PSSEYGW"/>
<dbReference type="PIRSF" id="PIRSF006060">
    <property type="entry name" value="AA_transporter"/>
    <property type="match status" value="1"/>
</dbReference>
<evidence type="ECO:0000256" key="2">
    <source>
        <dbReference type="ARBA" id="ARBA00022692"/>
    </source>
</evidence>
<evidence type="ECO:0000256" key="5">
    <source>
        <dbReference type="SAM" id="Phobius"/>
    </source>
</evidence>
<dbReference type="GO" id="GO:0016020">
    <property type="term" value="C:membrane"/>
    <property type="evidence" value="ECO:0007669"/>
    <property type="project" value="UniProtKB-SubCell"/>
</dbReference>
<feature type="transmembrane region" description="Helical" evidence="5">
    <location>
        <begin position="375"/>
        <end position="394"/>
    </location>
</feature>
<evidence type="ECO:0000256" key="1">
    <source>
        <dbReference type="ARBA" id="ARBA00004141"/>
    </source>
</evidence>
<dbReference type="Proteomes" id="UP000031668">
    <property type="component" value="Unassembled WGS sequence"/>
</dbReference>
<feature type="transmembrane region" description="Helical" evidence="5">
    <location>
        <begin position="179"/>
        <end position="199"/>
    </location>
</feature>
<dbReference type="InterPro" id="IPR050598">
    <property type="entry name" value="AminoAcid_Transporter"/>
</dbReference>
<keyword evidence="2 5" id="KW-0812">Transmembrane</keyword>
<sequence>MESEPPKIEEVVILDGRNAESRQNKSIKLLEAFSLTFGMIIGSGIFIGVGPTFDVFKSDSIGMVVVFWIIGGIVAMIGGLCYAELGSRIPESGGERAYFLVAFNKKFSISYVFLYIFIVKSITLAALAVTTGSYMSGIFFQDPSTFDLFTKIFAAITLFLCFLINCWSKKVANKASVIFTLLKMFALILVISIGIYSMATNKLPEWQTSFDVEGFDVVKFTLCLINLFWSYEGWNILGMVAGDMKNPVRDLPLAMFLGISFVMLFYVMAAVSYSATLGYGAVRVSETVALTLAVKVLKQAYFIIPILICCSTFGGTNGTFYASGSVIASAGFSGDLPLVFSMVHKTSRTPIIALIVELALSLIFISFKFQVLLNYAAFISWVIYLVSFCALLKLKLTSKNQPNLKIFRIPIIFIFPMILVCIFTVVMCFYLKPIGCGVFTAIIVVIFGFQFIPDDFTSIGIFIELHQKLIRTLIAKCNLVPAISNDVS</sequence>
<feature type="transmembrane region" description="Helical" evidence="5">
    <location>
        <begin position="296"/>
        <end position="314"/>
    </location>
</feature>
<evidence type="ECO:0000256" key="3">
    <source>
        <dbReference type="ARBA" id="ARBA00022989"/>
    </source>
</evidence>
<dbReference type="AlphaFoldDB" id="A0A0C2IIA7"/>
<dbReference type="PANTHER" id="PTHR11785">
    <property type="entry name" value="AMINO ACID TRANSPORTER"/>
    <property type="match status" value="1"/>
</dbReference>
<dbReference type="GO" id="GO:0015179">
    <property type="term" value="F:L-amino acid transmembrane transporter activity"/>
    <property type="evidence" value="ECO:0007669"/>
    <property type="project" value="TreeGrafter"/>
</dbReference>
<name>A0A0C2IIA7_THEKT</name>
<proteinExistence type="predicted"/>
<reference evidence="6 7" key="1">
    <citation type="journal article" date="2014" name="Genome Biol. Evol.">
        <title>The genome of the myxosporean Thelohanellus kitauei shows adaptations to nutrient acquisition within its fish host.</title>
        <authorList>
            <person name="Yang Y."/>
            <person name="Xiong J."/>
            <person name="Zhou Z."/>
            <person name="Huo F."/>
            <person name="Miao W."/>
            <person name="Ran C."/>
            <person name="Liu Y."/>
            <person name="Zhang J."/>
            <person name="Feng J."/>
            <person name="Wang M."/>
            <person name="Wang M."/>
            <person name="Wang L."/>
            <person name="Yao B."/>
        </authorList>
    </citation>
    <scope>NUCLEOTIDE SEQUENCE [LARGE SCALE GENOMIC DNA]</scope>
    <source>
        <strain evidence="6">Wuqing</strain>
    </source>
</reference>
<dbReference type="OrthoDB" id="5982228at2759"/>
<dbReference type="Pfam" id="PF13520">
    <property type="entry name" value="AA_permease_2"/>
    <property type="match status" value="1"/>
</dbReference>
<feature type="transmembrane region" description="Helical" evidence="5">
    <location>
        <begin position="351"/>
        <end position="369"/>
    </location>
</feature>
<protein>
    <submittedName>
        <fullName evidence="6">Y+L amino acid transporter 2</fullName>
    </submittedName>
</protein>
<evidence type="ECO:0000313" key="6">
    <source>
        <dbReference type="EMBL" id="KII65074.1"/>
    </source>
</evidence>
<feature type="transmembrane region" description="Helical" evidence="5">
    <location>
        <begin position="148"/>
        <end position="167"/>
    </location>
</feature>
<comment type="caution">
    <text evidence="6">The sequence shown here is derived from an EMBL/GenBank/DDBJ whole genome shotgun (WGS) entry which is preliminary data.</text>
</comment>